<evidence type="ECO:0000313" key="1">
    <source>
        <dbReference type="EnsemblPlants" id="AVESA.00010b.r2.2DG0365360.1.CDS"/>
    </source>
</evidence>
<organism evidence="1 2">
    <name type="scientific">Avena sativa</name>
    <name type="common">Oat</name>
    <dbReference type="NCBI Taxonomy" id="4498"/>
    <lineage>
        <taxon>Eukaryota</taxon>
        <taxon>Viridiplantae</taxon>
        <taxon>Streptophyta</taxon>
        <taxon>Embryophyta</taxon>
        <taxon>Tracheophyta</taxon>
        <taxon>Spermatophyta</taxon>
        <taxon>Magnoliopsida</taxon>
        <taxon>Liliopsida</taxon>
        <taxon>Poales</taxon>
        <taxon>Poaceae</taxon>
        <taxon>BOP clade</taxon>
        <taxon>Pooideae</taxon>
        <taxon>Poodae</taxon>
        <taxon>Poeae</taxon>
        <taxon>Poeae Chloroplast Group 1 (Aveneae type)</taxon>
        <taxon>Aveninae</taxon>
        <taxon>Avena</taxon>
    </lineage>
</organism>
<reference evidence="1" key="2">
    <citation type="submission" date="2025-09" db="UniProtKB">
        <authorList>
            <consortium name="EnsemblPlants"/>
        </authorList>
    </citation>
    <scope>IDENTIFICATION</scope>
</reference>
<reference evidence="1" key="1">
    <citation type="submission" date="2021-05" db="EMBL/GenBank/DDBJ databases">
        <authorList>
            <person name="Scholz U."/>
            <person name="Mascher M."/>
            <person name="Fiebig A."/>
        </authorList>
    </citation>
    <scope>NUCLEOTIDE SEQUENCE [LARGE SCALE GENOMIC DNA]</scope>
</reference>
<proteinExistence type="predicted"/>
<protein>
    <submittedName>
        <fullName evidence="1">Uncharacterized protein</fullName>
    </submittedName>
</protein>
<evidence type="ECO:0000313" key="2">
    <source>
        <dbReference type="Proteomes" id="UP001732700"/>
    </source>
</evidence>
<dbReference type="Proteomes" id="UP001732700">
    <property type="component" value="Chromosome 2D"/>
</dbReference>
<keyword evidence="2" id="KW-1185">Reference proteome</keyword>
<dbReference type="EnsemblPlants" id="AVESA.00010b.r2.2DG0365360.1">
    <property type="protein sequence ID" value="AVESA.00010b.r2.2DG0365360.1.CDS"/>
    <property type="gene ID" value="AVESA.00010b.r2.2DG0365360"/>
</dbReference>
<accession>A0ACD5V4U4</accession>
<sequence>MRTDPRLVPGNEVRTIAVKSGLLTGLQRPDLSAHAARGLSTYDPPSTLDRPLYICPNRPGAGHSLAIPKSSKISKPEVSTFAPLSSSTPGPSPSLFSFRFFQPHGSPAVQRGKMAMAVGRVGVAVKVMCGVEEERVVGTRKAPGACPCCGGPVVATDVESERRILCLPLCLKKKRKYSCSRCLRRLVTLYS</sequence>
<name>A0ACD5V4U4_AVESA</name>